<sequence>MLKPATVSTPTYPIDPTNEPVTHGRTSWQTTTQAADPVGQHTGRITAEDRDHAEGAHQDGHASSDASGGGFEVAAM</sequence>
<feature type="region of interest" description="Disordered" evidence="1">
    <location>
        <begin position="1"/>
        <end position="76"/>
    </location>
</feature>
<dbReference type="Proteomes" id="UP000199398">
    <property type="component" value="Unassembled WGS sequence"/>
</dbReference>
<gene>
    <name evidence="2" type="ORF">SAMN05421805_102454</name>
</gene>
<evidence type="ECO:0000256" key="1">
    <source>
        <dbReference type="SAM" id="MobiDB-lite"/>
    </source>
</evidence>
<dbReference type="EMBL" id="FOUP01000002">
    <property type="protein sequence ID" value="SFN06595.1"/>
    <property type="molecule type" value="Genomic_DNA"/>
</dbReference>
<feature type="compositionally biased region" description="Polar residues" evidence="1">
    <location>
        <begin position="1"/>
        <end position="11"/>
    </location>
</feature>
<reference evidence="2 3" key="1">
    <citation type="submission" date="2016-10" db="EMBL/GenBank/DDBJ databases">
        <authorList>
            <person name="de Groot N.N."/>
        </authorList>
    </citation>
    <scope>NUCLEOTIDE SEQUENCE [LARGE SCALE GENOMIC DNA]</scope>
    <source>
        <strain evidence="2 3">CPCC 201259</strain>
    </source>
</reference>
<evidence type="ECO:0000313" key="2">
    <source>
        <dbReference type="EMBL" id="SFN06595.1"/>
    </source>
</evidence>
<accession>A0A1I4VZL4</accession>
<organism evidence="2 3">
    <name type="scientific">Saccharopolyspora antimicrobica</name>
    <dbReference type="NCBI Taxonomy" id="455193"/>
    <lineage>
        <taxon>Bacteria</taxon>
        <taxon>Bacillati</taxon>
        <taxon>Actinomycetota</taxon>
        <taxon>Actinomycetes</taxon>
        <taxon>Pseudonocardiales</taxon>
        <taxon>Pseudonocardiaceae</taxon>
        <taxon>Saccharopolyspora</taxon>
    </lineage>
</organism>
<protein>
    <submittedName>
        <fullName evidence="2">Uncharacterized protein</fullName>
    </submittedName>
</protein>
<name>A0A1I4VZL4_9PSEU</name>
<feature type="compositionally biased region" description="Gly residues" evidence="1">
    <location>
        <begin position="67"/>
        <end position="76"/>
    </location>
</feature>
<dbReference type="AlphaFoldDB" id="A0A1I4VZL4"/>
<feature type="compositionally biased region" description="Polar residues" evidence="1">
    <location>
        <begin position="24"/>
        <end position="34"/>
    </location>
</feature>
<proteinExistence type="predicted"/>
<evidence type="ECO:0000313" key="3">
    <source>
        <dbReference type="Proteomes" id="UP000199398"/>
    </source>
</evidence>
<feature type="compositionally biased region" description="Basic and acidic residues" evidence="1">
    <location>
        <begin position="46"/>
        <end position="62"/>
    </location>
</feature>